<dbReference type="RefSeq" id="WP_282904980.1">
    <property type="nucleotide sequence ID" value="NZ_CP124855.1"/>
</dbReference>
<dbReference type="PANTHER" id="PTHR33360">
    <property type="entry name" value="TRANSPOSASE FOR INSERTION SEQUENCE ELEMENT IS200"/>
    <property type="match status" value="1"/>
</dbReference>
<accession>A0ABY8RDQ3</accession>
<feature type="domain" description="Transposase IS200-like" evidence="1">
    <location>
        <begin position="5"/>
        <end position="119"/>
    </location>
</feature>
<dbReference type="Proteomes" id="UP001241656">
    <property type="component" value="Chromosome"/>
</dbReference>
<evidence type="ECO:0000313" key="2">
    <source>
        <dbReference type="EMBL" id="WHF51644.1"/>
    </source>
</evidence>
<dbReference type="SMART" id="SM01321">
    <property type="entry name" value="Y1_Tnp"/>
    <property type="match status" value="1"/>
</dbReference>
<keyword evidence="3" id="KW-1185">Reference proteome</keyword>
<dbReference type="SUPFAM" id="SSF143422">
    <property type="entry name" value="Transposase IS200-like"/>
    <property type="match status" value="1"/>
</dbReference>
<protein>
    <submittedName>
        <fullName evidence="2">IS200/IS605 family transposase</fullName>
    </submittedName>
</protein>
<gene>
    <name evidence="2" type="primary">tnpA</name>
    <name evidence="2" type="ORF">QGN23_14650</name>
</gene>
<dbReference type="Gene3D" id="3.30.70.1290">
    <property type="entry name" value="Transposase IS200-like"/>
    <property type="match status" value="1"/>
</dbReference>
<evidence type="ECO:0000259" key="1">
    <source>
        <dbReference type="SMART" id="SM01321"/>
    </source>
</evidence>
<organism evidence="2 3">
    <name type="scientific">Chryseobacterium gotjawalense</name>
    <dbReference type="NCBI Taxonomy" id="3042315"/>
    <lineage>
        <taxon>Bacteria</taxon>
        <taxon>Pseudomonadati</taxon>
        <taxon>Bacteroidota</taxon>
        <taxon>Flavobacteriia</taxon>
        <taxon>Flavobacteriales</taxon>
        <taxon>Weeksellaceae</taxon>
        <taxon>Chryseobacterium group</taxon>
        <taxon>Chryseobacterium</taxon>
    </lineage>
</organism>
<dbReference type="PANTHER" id="PTHR33360:SF2">
    <property type="entry name" value="TRANSPOSASE FOR INSERTION SEQUENCE ELEMENT IS200"/>
    <property type="match status" value="1"/>
</dbReference>
<name>A0ABY8RDQ3_9FLAO</name>
<evidence type="ECO:0000313" key="3">
    <source>
        <dbReference type="Proteomes" id="UP001241656"/>
    </source>
</evidence>
<dbReference type="EMBL" id="CP124855">
    <property type="protein sequence ID" value="WHF51644.1"/>
    <property type="molecule type" value="Genomic_DNA"/>
</dbReference>
<dbReference type="InterPro" id="IPR002686">
    <property type="entry name" value="Transposase_17"/>
</dbReference>
<dbReference type="NCBIfam" id="NF033573">
    <property type="entry name" value="transpos_IS200"/>
    <property type="match status" value="1"/>
</dbReference>
<proteinExistence type="predicted"/>
<sequence length="157" mass="18657">MANTYTQCYLHLVFSPKHREALIKEQWKNLLEKYITGIVQTRKHKLLAIYAMPDHIHIFIGYNVNDLISDLVENIKTSSNAWVKKEKLSMFKFDWQRGYGAFSHSKSQVDAVVKYIMNQKNHHSKKSFKEEYLEILKNNGVDFKEEYIFEFFDDIEG</sequence>
<dbReference type="InterPro" id="IPR036515">
    <property type="entry name" value="Transposase_17_sf"/>
</dbReference>
<reference evidence="2 3" key="1">
    <citation type="submission" date="2023-05" db="EMBL/GenBank/DDBJ databases">
        <title>Genomic insight into Chryseobacterium sp. wdc7 isolated forest soil (Gotjawal).</title>
        <authorList>
            <person name="Park S.-J."/>
        </authorList>
    </citation>
    <scope>NUCLEOTIDE SEQUENCE [LARGE SCALE GENOMIC DNA]</scope>
    <source>
        <strain evidence="3">wdc7</strain>
    </source>
</reference>
<dbReference type="Pfam" id="PF01797">
    <property type="entry name" value="Y1_Tnp"/>
    <property type="match status" value="1"/>
</dbReference>